<dbReference type="RefSeq" id="WP_065232821.1">
    <property type="nucleotide sequence ID" value="NZ_CAAAHV010000009.1"/>
</dbReference>
<dbReference type="SUPFAM" id="SSF56925">
    <property type="entry name" value="OMPA-like"/>
    <property type="match status" value="1"/>
</dbReference>
<dbReference type="STRING" id="28083.Lbir_1780"/>
<dbReference type="Proteomes" id="UP000255066">
    <property type="component" value="Unassembled WGS sequence"/>
</dbReference>
<organism evidence="3 5">
    <name type="scientific">Legionella birminghamensis</name>
    <dbReference type="NCBI Taxonomy" id="28083"/>
    <lineage>
        <taxon>Bacteria</taxon>
        <taxon>Pseudomonadati</taxon>
        <taxon>Pseudomonadota</taxon>
        <taxon>Gammaproteobacteria</taxon>
        <taxon>Legionellales</taxon>
        <taxon>Legionellaceae</taxon>
        <taxon>Legionella</taxon>
    </lineage>
</organism>
<feature type="signal peptide" evidence="1">
    <location>
        <begin position="1"/>
        <end position="19"/>
    </location>
</feature>
<gene>
    <name evidence="2" type="ORF">Lbir_1780</name>
    <name evidence="3" type="ORF">NCTC12437_00149</name>
</gene>
<keyword evidence="1" id="KW-0732">Signal</keyword>
<sequence length="225" mass="25135">MNKKFLLVVLNLLALNANAHWLTAVNLGVNAVNIEKNLVYPLGDPFSSTEHYRSAYTNFHGQLALAYNFVLTGQIALALEGDADLFTGRSKHVINNWFLDESVLAKEKLNYGFSVFALPEYRYNESLRIFAGPGVSRSQFKIYSNNTAGNVGVTGNFDQWLTGWGVKLGIANQLTANKELLLTYQFTQYNSLDRTGLEPLSGELLRGHYKPEANLFMIGLRMTMA</sequence>
<evidence type="ECO:0000313" key="5">
    <source>
        <dbReference type="Proteomes" id="UP000255066"/>
    </source>
</evidence>
<name>A0A378I6M4_9GAMM</name>
<proteinExistence type="predicted"/>
<evidence type="ECO:0000313" key="2">
    <source>
        <dbReference type="EMBL" id="KTC70197.1"/>
    </source>
</evidence>
<keyword evidence="4" id="KW-1185">Reference proteome</keyword>
<evidence type="ECO:0000256" key="1">
    <source>
        <dbReference type="SAM" id="SignalP"/>
    </source>
</evidence>
<dbReference type="InterPro" id="IPR011250">
    <property type="entry name" value="OMP/PagP_B-barrel"/>
</dbReference>
<evidence type="ECO:0008006" key="6">
    <source>
        <dbReference type="Google" id="ProtNLM"/>
    </source>
</evidence>
<dbReference type="AlphaFoldDB" id="A0A378I6M4"/>
<accession>A0A378I6M4</accession>
<evidence type="ECO:0000313" key="4">
    <source>
        <dbReference type="Proteomes" id="UP000054735"/>
    </source>
</evidence>
<reference evidence="3 5" key="2">
    <citation type="submission" date="2018-06" db="EMBL/GenBank/DDBJ databases">
        <authorList>
            <consortium name="Pathogen Informatics"/>
            <person name="Doyle S."/>
        </authorList>
    </citation>
    <scope>NUCLEOTIDE SEQUENCE [LARGE SCALE GENOMIC DNA]</scope>
    <source>
        <strain evidence="3 5">NCTC12437</strain>
    </source>
</reference>
<dbReference type="EMBL" id="UGNW01000001">
    <property type="protein sequence ID" value="STX30395.1"/>
    <property type="molecule type" value="Genomic_DNA"/>
</dbReference>
<dbReference type="Gene3D" id="2.40.160.20">
    <property type="match status" value="1"/>
</dbReference>
<evidence type="ECO:0000313" key="3">
    <source>
        <dbReference type="EMBL" id="STX30395.1"/>
    </source>
</evidence>
<dbReference type="EMBL" id="LNXT01000025">
    <property type="protein sequence ID" value="KTC70197.1"/>
    <property type="molecule type" value="Genomic_DNA"/>
</dbReference>
<reference evidence="2 4" key="1">
    <citation type="submission" date="2015-11" db="EMBL/GenBank/DDBJ databases">
        <title>Genomic analysis of 38 Legionella species identifies large and diverse effector repertoires.</title>
        <authorList>
            <person name="Burstein D."/>
            <person name="Amaro F."/>
            <person name="Zusman T."/>
            <person name="Lifshitz Z."/>
            <person name="Cohen O."/>
            <person name="Gilbert J.A."/>
            <person name="Pupko T."/>
            <person name="Shuman H.A."/>
            <person name="Segal G."/>
        </authorList>
    </citation>
    <scope>NUCLEOTIDE SEQUENCE [LARGE SCALE GENOMIC DNA]</scope>
    <source>
        <strain evidence="2 4">CDC#1407-AL-14</strain>
    </source>
</reference>
<feature type="chain" id="PRO_5017019779" description="Opacity protein and related surface antigens" evidence="1">
    <location>
        <begin position="20"/>
        <end position="225"/>
    </location>
</feature>
<dbReference type="Proteomes" id="UP000054735">
    <property type="component" value="Unassembled WGS sequence"/>
</dbReference>
<protein>
    <recommendedName>
        <fullName evidence="6">Opacity protein and related surface antigens</fullName>
    </recommendedName>
</protein>